<dbReference type="Pfam" id="PF16242">
    <property type="entry name" value="Pyrid_ox_like"/>
    <property type="match status" value="1"/>
</dbReference>
<protein>
    <submittedName>
        <fullName evidence="2">General stress protein 26</fullName>
    </submittedName>
</protein>
<dbReference type="InterPro" id="IPR038725">
    <property type="entry name" value="YdaG_split_barrel_FMN-bd"/>
</dbReference>
<organism evidence="2 3">
    <name type="scientific">Dokdonella fugitiva</name>
    <dbReference type="NCBI Taxonomy" id="328517"/>
    <lineage>
        <taxon>Bacteria</taxon>
        <taxon>Pseudomonadati</taxon>
        <taxon>Pseudomonadota</taxon>
        <taxon>Gammaproteobacteria</taxon>
        <taxon>Lysobacterales</taxon>
        <taxon>Rhodanobacteraceae</taxon>
        <taxon>Dokdonella</taxon>
    </lineage>
</organism>
<evidence type="ECO:0000313" key="3">
    <source>
        <dbReference type="Proteomes" id="UP000550401"/>
    </source>
</evidence>
<proteinExistence type="predicted"/>
<dbReference type="RefSeq" id="WP_182530605.1">
    <property type="nucleotide sequence ID" value="NZ_JACGXL010000002.1"/>
</dbReference>
<reference evidence="2 3" key="1">
    <citation type="submission" date="2020-07" db="EMBL/GenBank/DDBJ databases">
        <title>Genomic Encyclopedia of Type Strains, Phase IV (KMG-V): Genome sequencing to study the core and pangenomes of soil and plant-associated prokaryotes.</title>
        <authorList>
            <person name="Whitman W."/>
        </authorList>
    </citation>
    <scope>NUCLEOTIDE SEQUENCE [LARGE SCALE GENOMIC DNA]</scope>
    <source>
        <strain evidence="2 3">RH2WT43</strain>
    </source>
</reference>
<feature type="domain" description="General stress protein FMN-binding split barrel" evidence="1">
    <location>
        <begin position="13"/>
        <end position="153"/>
    </location>
</feature>
<evidence type="ECO:0000313" key="2">
    <source>
        <dbReference type="EMBL" id="MBA8887546.1"/>
    </source>
</evidence>
<sequence length="179" mass="19980">MKIEDQRTVELGRLAELVDGIDVAMMTTHAEDGSMVSRPLQVLKLDAGGEFVFFTAIDSFKVAQLDEHADVNLAFSDPRRQRYVSVRGSARVDRERATVDELWTLPQRVFFPQGKDDPHLAVLRVRVRDAAYWEPVGGVVARALDFMHGLVGEEPADLGRHGILRRADARDARAGDARD</sequence>
<keyword evidence="3" id="KW-1185">Reference proteome</keyword>
<evidence type="ECO:0000259" key="1">
    <source>
        <dbReference type="Pfam" id="PF16242"/>
    </source>
</evidence>
<name>A0A839EYW6_9GAMM</name>
<accession>A0A839EYW6</accession>
<dbReference type="InterPro" id="IPR052917">
    <property type="entry name" value="Stress-Dev_Protein"/>
</dbReference>
<dbReference type="Proteomes" id="UP000550401">
    <property type="component" value="Unassembled WGS sequence"/>
</dbReference>
<dbReference type="AlphaFoldDB" id="A0A839EYW6"/>
<dbReference type="Gene3D" id="2.30.110.10">
    <property type="entry name" value="Electron Transport, Fmn-binding Protein, Chain A"/>
    <property type="match status" value="1"/>
</dbReference>
<dbReference type="PANTHER" id="PTHR34818:SF1">
    <property type="entry name" value="PROTEIN BLI-3"/>
    <property type="match status" value="1"/>
</dbReference>
<dbReference type="SUPFAM" id="SSF50475">
    <property type="entry name" value="FMN-binding split barrel"/>
    <property type="match status" value="1"/>
</dbReference>
<gene>
    <name evidence="2" type="ORF">FHW12_001760</name>
</gene>
<dbReference type="InterPro" id="IPR012349">
    <property type="entry name" value="Split_barrel_FMN-bd"/>
</dbReference>
<dbReference type="PANTHER" id="PTHR34818">
    <property type="entry name" value="PROTEIN BLI-3"/>
    <property type="match status" value="1"/>
</dbReference>
<dbReference type="EMBL" id="JACGXL010000002">
    <property type="protein sequence ID" value="MBA8887546.1"/>
    <property type="molecule type" value="Genomic_DNA"/>
</dbReference>
<comment type="caution">
    <text evidence="2">The sequence shown here is derived from an EMBL/GenBank/DDBJ whole genome shotgun (WGS) entry which is preliminary data.</text>
</comment>